<evidence type="ECO:0000256" key="2">
    <source>
        <dbReference type="ARBA" id="ARBA00022768"/>
    </source>
</evidence>
<dbReference type="InterPro" id="IPR004160">
    <property type="entry name" value="Transl_elong_EFTu/EF1A_C"/>
</dbReference>
<sequence length="57" mass="6328">VRRRFVRRGEKVLARIKVDVPIVLTNSEDDGVSADMFALRTESVTVGLGVVKKIAKM</sequence>
<accession>Q6E6D8</accession>
<feature type="non-terminal residue" evidence="6">
    <location>
        <position position="1"/>
    </location>
</feature>
<name>Q6E6D8_ANTLO</name>
<dbReference type="Pfam" id="PF03143">
    <property type="entry name" value="GTP_EFTU_D3"/>
    <property type="match status" value="1"/>
</dbReference>
<organism evidence="6">
    <name type="scientific">Antonospora locustae</name>
    <name type="common">Microsporidian parasite</name>
    <name type="synonym">Nosema locustae</name>
    <dbReference type="NCBI Taxonomy" id="278021"/>
    <lineage>
        <taxon>Eukaryota</taxon>
        <taxon>Fungi</taxon>
        <taxon>Fungi incertae sedis</taxon>
        <taxon>Microsporidia</taxon>
        <taxon>Antonospora</taxon>
    </lineage>
</organism>
<dbReference type="GO" id="GO:0003746">
    <property type="term" value="F:translation elongation factor activity"/>
    <property type="evidence" value="ECO:0007669"/>
    <property type="project" value="UniProtKB-KW"/>
</dbReference>
<dbReference type="AlphaFoldDB" id="Q6E6D8"/>
<dbReference type="Gene3D" id="2.40.30.10">
    <property type="entry name" value="Translation factors"/>
    <property type="match status" value="1"/>
</dbReference>
<keyword evidence="2 6" id="KW-0251">Elongation factor</keyword>
<proteinExistence type="predicted"/>
<dbReference type="GO" id="GO:0005525">
    <property type="term" value="F:GTP binding"/>
    <property type="evidence" value="ECO:0007669"/>
    <property type="project" value="UniProtKB-KW"/>
</dbReference>
<evidence type="ECO:0000256" key="3">
    <source>
        <dbReference type="ARBA" id="ARBA00022917"/>
    </source>
</evidence>
<reference evidence="6" key="1">
    <citation type="journal article" date="2004" name="Curr. Biol.">
        <title>Genome compaction and stability in microsporidian intracellular parasites.</title>
        <authorList>
            <person name="Slamovits C.H."/>
            <person name="Fast N.M."/>
            <person name="Law J.S."/>
            <person name="Keeling P.J."/>
        </authorList>
    </citation>
    <scope>NUCLEOTIDE SEQUENCE</scope>
</reference>
<keyword evidence="4" id="KW-0342">GTP-binding</keyword>
<feature type="domain" description="Translation elongation factor EFTu/EF1A C-terminal" evidence="5">
    <location>
        <begin position="3"/>
        <end position="54"/>
    </location>
</feature>
<evidence type="ECO:0000256" key="1">
    <source>
        <dbReference type="ARBA" id="ARBA00022741"/>
    </source>
</evidence>
<evidence type="ECO:0000259" key="5">
    <source>
        <dbReference type="Pfam" id="PF03143"/>
    </source>
</evidence>
<keyword evidence="1" id="KW-0547">Nucleotide-binding</keyword>
<protein>
    <submittedName>
        <fullName evidence="6">Translation elongation factor 1-alpha</fullName>
    </submittedName>
</protein>
<dbReference type="InterPro" id="IPR009001">
    <property type="entry name" value="Transl_elong_EF1A/Init_IF2_C"/>
</dbReference>
<evidence type="ECO:0000313" key="6">
    <source>
        <dbReference type="EMBL" id="AAT12349.1"/>
    </source>
</evidence>
<keyword evidence="3" id="KW-0648">Protein biosynthesis</keyword>
<dbReference type="EMBL" id="AY548898">
    <property type="protein sequence ID" value="AAT12349.1"/>
    <property type="molecule type" value="Genomic_DNA"/>
</dbReference>
<evidence type="ECO:0000256" key="4">
    <source>
        <dbReference type="ARBA" id="ARBA00023134"/>
    </source>
</evidence>
<dbReference type="SUPFAM" id="SSF50465">
    <property type="entry name" value="EF-Tu/eEF-1alpha/eIF2-gamma C-terminal domain"/>
    <property type="match status" value="1"/>
</dbReference>